<dbReference type="EMBL" id="CAJVPK010001859">
    <property type="protein sequence ID" value="CAG8600334.1"/>
    <property type="molecule type" value="Genomic_DNA"/>
</dbReference>
<dbReference type="GO" id="GO:0060090">
    <property type="term" value="F:molecular adaptor activity"/>
    <property type="evidence" value="ECO:0007669"/>
    <property type="project" value="TreeGrafter"/>
</dbReference>
<dbReference type="Pfam" id="PF16415">
    <property type="entry name" value="CNOT1_CAF1_bind"/>
    <property type="match status" value="2"/>
</dbReference>
<evidence type="ECO:0000256" key="3">
    <source>
        <dbReference type="ARBA" id="ARBA00023015"/>
    </source>
</evidence>
<dbReference type="AlphaFoldDB" id="A0A9N9GCF8"/>
<accession>A0A9N9GCF8</accession>
<evidence type="ECO:0000256" key="8">
    <source>
        <dbReference type="SAM" id="MobiDB-lite"/>
    </source>
</evidence>
<keyword evidence="12" id="KW-1185">Reference proteome</keyword>
<keyword evidence="5" id="KW-0539">Nucleus</keyword>
<comment type="caution">
    <text evidence="11">The sequence shown here is derived from an EMBL/GenBank/DDBJ whole genome shotgun (WGS) entry which is preliminary data.</text>
</comment>
<evidence type="ECO:0000313" key="11">
    <source>
        <dbReference type="EMBL" id="CAG8600334.1"/>
    </source>
</evidence>
<dbReference type="FunFam" id="1.25.40.840:FF:000003">
    <property type="entry name" value="Transcription regulator"/>
    <property type="match status" value="1"/>
</dbReference>
<evidence type="ECO:0000256" key="5">
    <source>
        <dbReference type="ARBA" id="ARBA00023242"/>
    </source>
</evidence>
<evidence type="ECO:0000256" key="6">
    <source>
        <dbReference type="ARBA" id="ARBA00059181"/>
    </source>
</evidence>
<dbReference type="Gene3D" id="1.25.40.180">
    <property type="match status" value="1"/>
</dbReference>
<dbReference type="GO" id="GO:0005634">
    <property type="term" value="C:nucleus"/>
    <property type="evidence" value="ECO:0007669"/>
    <property type="project" value="UniProtKB-SubCell"/>
</dbReference>
<feature type="domain" description="CCR4-NOT transcription complex subunit 1 CAF1-binding" evidence="9">
    <location>
        <begin position="246"/>
        <end position="364"/>
    </location>
</feature>
<keyword evidence="3" id="KW-0805">Transcription regulation</keyword>
<evidence type="ECO:0000256" key="7">
    <source>
        <dbReference type="ARBA" id="ARBA00074459"/>
    </source>
</evidence>
<dbReference type="PANTHER" id="PTHR13162">
    <property type="entry name" value="CCR4-NOT TRANSCRIPTION COMPLEX"/>
    <property type="match status" value="1"/>
</dbReference>
<feature type="domain" description="CCR4-NOT transcription complex subunit 1 CAF1-binding" evidence="9">
    <location>
        <begin position="365"/>
        <end position="449"/>
    </location>
</feature>
<comment type="subcellular location">
    <subcellularLocation>
        <location evidence="1">Nucleus</location>
    </subcellularLocation>
</comment>
<dbReference type="GO" id="GO:0030015">
    <property type="term" value="C:CCR4-NOT core complex"/>
    <property type="evidence" value="ECO:0007669"/>
    <property type="project" value="InterPro"/>
</dbReference>
<dbReference type="Proteomes" id="UP000789706">
    <property type="component" value="Unassembled WGS sequence"/>
</dbReference>
<gene>
    <name evidence="11" type="ORF">DEBURN_LOCUS9486</name>
</gene>
<dbReference type="PANTHER" id="PTHR13162:SF8">
    <property type="entry name" value="CCR4-NOT TRANSCRIPTION COMPLEX SUBUNIT 1"/>
    <property type="match status" value="1"/>
</dbReference>
<evidence type="ECO:0000259" key="10">
    <source>
        <dbReference type="Pfam" id="PF16417"/>
    </source>
</evidence>
<evidence type="ECO:0000256" key="1">
    <source>
        <dbReference type="ARBA" id="ARBA00004123"/>
    </source>
</evidence>
<dbReference type="InterPro" id="IPR040398">
    <property type="entry name" value="Not1"/>
</dbReference>
<dbReference type="GO" id="GO:0000932">
    <property type="term" value="C:P-body"/>
    <property type="evidence" value="ECO:0007669"/>
    <property type="project" value="TreeGrafter"/>
</dbReference>
<evidence type="ECO:0000256" key="2">
    <source>
        <dbReference type="ARBA" id="ARBA00022491"/>
    </source>
</evidence>
<keyword evidence="2" id="KW-0678">Repressor</keyword>
<keyword evidence="4" id="KW-0804">Transcription</keyword>
<name>A0A9N9GCF8_9GLOM</name>
<feature type="non-terminal residue" evidence="11">
    <location>
        <position position="1"/>
    </location>
</feature>
<sequence length="502" mass="57337">MSPENAERLKEVHSTALQIFPHLMNFGTSAEGEVTKPETSFTADVEEEANSYYERVYRQEITIDDVIKLLQKFKNSSDRRENNIFSCMVHNLFDEYQFFSKYPQRELTITSVIFGSLIQYQLVEYYALGIALRYVLNSLRNPADSKMFTFGAQALRQFQSRLPEWPQYCSHLLQIPQLQQAYPDIIMTVRNSLAANSNSSTTPPAGTSNAINYTKPVPEPLNKVIDRPAFTALNLDTLLAADKVDYEIPSEAVQDKILFIINNVAQSNLETKVSEMKELLKESHYRWFANYLVVKRSSIEPNYHQLYLQFLDSLESPLLNKHVLRETFANIKILLNSQKTIESASERSLLKNLGSWLGGMTLARYDSNRLLVAIPFVCKVLEQASKSKVFKPPNPWLMAIIKLLAELYQFADLKLNLKFEVEVLCKSLDIDLKEIEATTMLKDRPPKETTTTQSTRFIHEFEKWSTGNDYGTSSKPVPVTSQMTSIPNTPTSHMPNISLPVN</sequence>
<evidence type="ECO:0000256" key="4">
    <source>
        <dbReference type="ARBA" id="ARBA00023163"/>
    </source>
</evidence>
<dbReference type="InterPro" id="IPR038535">
    <property type="entry name" value="CNOT1_TTP_bind_sf"/>
</dbReference>
<dbReference type="InterPro" id="IPR032191">
    <property type="entry name" value="CNOT1_CAF1_bind"/>
</dbReference>
<dbReference type="GO" id="GO:0000289">
    <property type="term" value="P:nuclear-transcribed mRNA poly(A) tail shortening"/>
    <property type="evidence" value="ECO:0007669"/>
    <property type="project" value="UniProtKB-ARBA"/>
</dbReference>
<evidence type="ECO:0000313" key="12">
    <source>
        <dbReference type="Proteomes" id="UP000789706"/>
    </source>
</evidence>
<dbReference type="FunFam" id="1.25.40.180:FF:000012">
    <property type="entry name" value="Ccr4-Not transcription complex subunit"/>
    <property type="match status" value="1"/>
</dbReference>
<feature type="region of interest" description="Disordered" evidence="8">
    <location>
        <begin position="472"/>
        <end position="502"/>
    </location>
</feature>
<feature type="domain" description="CCR4-NOT transcription complex subunit 1 TTP binding" evidence="10">
    <location>
        <begin position="34"/>
        <end position="198"/>
    </location>
</feature>
<dbReference type="GO" id="GO:0017148">
    <property type="term" value="P:negative regulation of translation"/>
    <property type="evidence" value="ECO:0007669"/>
    <property type="project" value="InterPro"/>
</dbReference>
<comment type="function">
    <text evidence="6">Acts as a component of the CCR4-NOT core complex, which in the nucleus seems to be a general transcription factor, and in the cytoplasm the major mRNA deadenylase involved in mRNA turnover. The NOT protein subcomplex negatively regulates the basal and activated transcription of many genes. Preferentially affects TC-type TATA element-dependent transcription. Could directly or indirectly inhibit component(s) of the general transcription machinery.</text>
</comment>
<evidence type="ECO:0000259" key="9">
    <source>
        <dbReference type="Pfam" id="PF16415"/>
    </source>
</evidence>
<protein>
    <recommendedName>
        <fullName evidence="7">General negative regulator of transcription subunit 1</fullName>
    </recommendedName>
</protein>
<proteinExistence type="predicted"/>
<reference evidence="11" key="1">
    <citation type="submission" date="2021-06" db="EMBL/GenBank/DDBJ databases">
        <authorList>
            <person name="Kallberg Y."/>
            <person name="Tangrot J."/>
            <person name="Rosling A."/>
        </authorList>
    </citation>
    <scope>NUCLEOTIDE SEQUENCE</scope>
    <source>
        <strain evidence="11">AZ414A</strain>
    </source>
</reference>
<dbReference type="OrthoDB" id="1933107at2759"/>
<organism evidence="11 12">
    <name type="scientific">Diversispora eburnea</name>
    <dbReference type="NCBI Taxonomy" id="1213867"/>
    <lineage>
        <taxon>Eukaryota</taxon>
        <taxon>Fungi</taxon>
        <taxon>Fungi incertae sedis</taxon>
        <taxon>Mucoromycota</taxon>
        <taxon>Glomeromycotina</taxon>
        <taxon>Glomeromycetes</taxon>
        <taxon>Diversisporales</taxon>
        <taxon>Diversisporaceae</taxon>
        <taxon>Diversispora</taxon>
    </lineage>
</organism>
<dbReference type="Gene3D" id="1.25.40.840">
    <property type="entry name" value="CCR4-NOT transcription complex subunit 1 TTP binding domain"/>
    <property type="match status" value="1"/>
</dbReference>
<dbReference type="InterPro" id="IPR032193">
    <property type="entry name" value="CNOT1_TTP_bind"/>
</dbReference>
<dbReference type="Pfam" id="PF16417">
    <property type="entry name" value="CNOT1_TTP_bind"/>
    <property type="match status" value="1"/>
</dbReference>